<dbReference type="InterPro" id="IPR004513">
    <property type="entry name" value="FtsX"/>
</dbReference>
<dbReference type="GO" id="GO:0032153">
    <property type="term" value="C:cell division site"/>
    <property type="evidence" value="ECO:0007669"/>
    <property type="project" value="TreeGrafter"/>
</dbReference>
<keyword evidence="1 4" id="KW-0132">Cell division</keyword>
<proteinExistence type="inferred from homology"/>
<keyword evidence="1" id="KW-1003">Cell membrane</keyword>
<dbReference type="EMBL" id="FRFD01000003">
    <property type="protein sequence ID" value="SHO44765.1"/>
    <property type="molecule type" value="Genomic_DNA"/>
</dbReference>
<dbReference type="OrthoDB" id="1952338at2"/>
<keyword evidence="2" id="KW-1133">Transmembrane helix</keyword>
<feature type="transmembrane region" description="Helical" evidence="2">
    <location>
        <begin position="267"/>
        <end position="292"/>
    </location>
</feature>
<name>A0A1M7XZW9_9FIRM</name>
<feature type="domain" description="FtsX extracellular" evidence="3">
    <location>
        <begin position="62"/>
        <end position="151"/>
    </location>
</feature>
<feature type="transmembrane region" description="Helical" evidence="2">
    <location>
        <begin position="21"/>
        <end position="44"/>
    </location>
</feature>
<comment type="subcellular location">
    <subcellularLocation>
        <location evidence="1">Cell membrane</location>
    </subcellularLocation>
</comment>
<keyword evidence="1 2" id="KW-0472">Membrane</keyword>
<dbReference type="AlphaFoldDB" id="A0A1M7XZW9"/>
<dbReference type="GO" id="GO:0005886">
    <property type="term" value="C:plasma membrane"/>
    <property type="evidence" value="ECO:0007669"/>
    <property type="project" value="UniProtKB-SubCell"/>
</dbReference>
<feature type="transmembrane region" description="Helical" evidence="2">
    <location>
        <begin position="213"/>
        <end position="238"/>
    </location>
</feature>
<dbReference type="InterPro" id="IPR040690">
    <property type="entry name" value="FtsX_ECD"/>
</dbReference>
<dbReference type="RefSeq" id="WP_073587395.1">
    <property type="nucleotide sequence ID" value="NZ_FRFD01000003.1"/>
</dbReference>
<evidence type="ECO:0000313" key="5">
    <source>
        <dbReference type="Proteomes" id="UP000184612"/>
    </source>
</evidence>
<evidence type="ECO:0000259" key="3">
    <source>
        <dbReference type="Pfam" id="PF18075"/>
    </source>
</evidence>
<comment type="similarity">
    <text evidence="1">Belongs to the ABC-4 integral membrane protein family. FtsX subfamily.</text>
</comment>
<dbReference type="Gene3D" id="3.30.70.3040">
    <property type="match status" value="1"/>
</dbReference>
<comment type="function">
    <text evidence="1">Part of the ABC transporter FtsEX involved in asymmetric cellular division facilitating the initiation of sporulation.</text>
</comment>
<dbReference type="PANTHER" id="PTHR47755:SF1">
    <property type="entry name" value="CELL DIVISION PROTEIN FTSX"/>
    <property type="match status" value="1"/>
</dbReference>
<evidence type="ECO:0000313" key="4">
    <source>
        <dbReference type="EMBL" id="SHO44765.1"/>
    </source>
</evidence>
<keyword evidence="5" id="KW-1185">Reference proteome</keyword>
<dbReference type="PIRSF" id="PIRSF003097">
    <property type="entry name" value="FtsX"/>
    <property type="match status" value="1"/>
</dbReference>
<reference evidence="4 5" key="1">
    <citation type="submission" date="2016-12" db="EMBL/GenBank/DDBJ databases">
        <authorList>
            <person name="Song W.-J."/>
            <person name="Kurnit D.M."/>
        </authorList>
    </citation>
    <scope>NUCLEOTIDE SEQUENCE [LARGE SCALE GENOMIC DNA]</scope>
    <source>
        <strain evidence="4 5">DSM 12503</strain>
    </source>
</reference>
<keyword evidence="1" id="KW-0131">Cell cycle</keyword>
<dbReference type="STRING" id="1121345.SAMN02745217_00715"/>
<sequence length="303" mass="33524">MKKYLKNTGYFLKETLLLFKGQLAGNLVSLIGTALLLMLLGLMLTGSGAAKELTEGLKEEAEINVYPSDGAFKDMDFILKSIQHTQGVRKATLIDKEEAYKRMGALLKEDAAILDVFEKNPLEPFIEVNVSLKDSKGVVEHIKAIPGVDYVRDNEEILMRIKGISDFTGKISLFVLMAVSITTFIILSHMIRQGIYKNREQIKTLRLLGASEVFIGIPYVLYGVLFNLAGGILASLVLKEVISSIYASMNLDIPFLPLPDKEMLIPYIRTVLLGYSAVLGLIVSLTGVPSVADKRRGRRKKGR</sequence>
<feature type="transmembrane region" description="Helical" evidence="2">
    <location>
        <begin position="171"/>
        <end position="192"/>
    </location>
</feature>
<keyword evidence="2" id="KW-0812">Transmembrane</keyword>
<evidence type="ECO:0000256" key="2">
    <source>
        <dbReference type="SAM" id="Phobius"/>
    </source>
</evidence>
<protein>
    <recommendedName>
        <fullName evidence="1">Cell division protein FtsX</fullName>
    </recommendedName>
</protein>
<dbReference type="PANTHER" id="PTHR47755">
    <property type="entry name" value="CELL DIVISION PROTEIN FTSX"/>
    <property type="match status" value="1"/>
</dbReference>
<dbReference type="GO" id="GO:0051301">
    <property type="term" value="P:cell division"/>
    <property type="evidence" value="ECO:0007669"/>
    <property type="project" value="UniProtKB-KW"/>
</dbReference>
<dbReference type="Proteomes" id="UP000184612">
    <property type="component" value="Unassembled WGS sequence"/>
</dbReference>
<gene>
    <name evidence="4" type="ORF">SAMN02745217_00715</name>
</gene>
<organism evidence="4 5">
    <name type="scientific">Anaerocolumna xylanovorans DSM 12503</name>
    <dbReference type="NCBI Taxonomy" id="1121345"/>
    <lineage>
        <taxon>Bacteria</taxon>
        <taxon>Bacillati</taxon>
        <taxon>Bacillota</taxon>
        <taxon>Clostridia</taxon>
        <taxon>Lachnospirales</taxon>
        <taxon>Lachnospiraceae</taxon>
        <taxon>Anaerocolumna</taxon>
    </lineage>
</organism>
<dbReference type="Pfam" id="PF18075">
    <property type="entry name" value="FtsX_ECD"/>
    <property type="match status" value="1"/>
</dbReference>
<accession>A0A1M7XZW9</accession>
<evidence type="ECO:0000256" key="1">
    <source>
        <dbReference type="PIRNR" id="PIRNR003097"/>
    </source>
</evidence>